<dbReference type="InterPro" id="IPR015422">
    <property type="entry name" value="PyrdxlP-dep_Trfase_small"/>
</dbReference>
<evidence type="ECO:0000256" key="4">
    <source>
        <dbReference type="ARBA" id="ARBA00022898"/>
    </source>
</evidence>
<evidence type="ECO:0000259" key="5">
    <source>
        <dbReference type="Pfam" id="PF00155"/>
    </source>
</evidence>
<dbReference type="GO" id="GO:0030170">
    <property type="term" value="F:pyridoxal phosphate binding"/>
    <property type="evidence" value="ECO:0007669"/>
    <property type="project" value="InterPro"/>
</dbReference>
<evidence type="ECO:0000313" key="7">
    <source>
        <dbReference type="Proteomes" id="UP000197679"/>
    </source>
</evidence>
<dbReference type="PANTHER" id="PTHR43488">
    <property type="entry name" value="GLUTAMATE-PYRUVATE AMINOTRANSFERASE ALAA"/>
    <property type="match status" value="1"/>
</dbReference>
<dbReference type="CDD" id="cd00609">
    <property type="entry name" value="AAT_like"/>
    <property type="match status" value="1"/>
</dbReference>
<reference evidence="6 7" key="1">
    <citation type="journal article" date="2017" name="Nat. Commun.">
        <title>'ARMAN' archaea depend on association with euryarchaeal host in culture and in situ.</title>
        <authorList>
            <person name="Golyshina O."/>
            <person name="Toshchakov S."/>
            <person name="Makarova K."/>
            <person name="Gavrilov S."/>
            <person name="Korzhenkov A."/>
            <person name="La Cono V."/>
            <person name="Arcadi E."/>
            <person name="Nechitaylo T."/>
            <person name="Ferrer M."/>
            <person name="Kublanov I."/>
            <person name="Wolf Y."/>
            <person name="Yakimov M."/>
            <person name="Golyshin P."/>
            <person name="Slesarev A."/>
            <person name="Kozyavkin S."/>
        </authorList>
    </citation>
    <scope>NUCLEOTIDE SEQUENCE [LARGE SCALE GENOMIC DNA]</scope>
    <source>
        <strain evidence="6 7">Mia14</strain>
    </source>
</reference>
<dbReference type="GO" id="GO:0008483">
    <property type="term" value="F:transaminase activity"/>
    <property type="evidence" value="ECO:0007669"/>
    <property type="project" value="UniProtKB-KW"/>
</dbReference>
<dbReference type="InterPro" id="IPR015424">
    <property type="entry name" value="PyrdxlP-dep_Trfase"/>
</dbReference>
<dbReference type="Pfam" id="PF00155">
    <property type="entry name" value="Aminotran_1_2"/>
    <property type="match status" value="1"/>
</dbReference>
<evidence type="ECO:0000256" key="2">
    <source>
        <dbReference type="ARBA" id="ARBA00022576"/>
    </source>
</evidence>
<dbReference type="OrthoDB" id="372018at2157"/>
<dbReference type="Gene3D" id="3.40.640.10">
    <property type="entry name" value="Type I PLP-dependent aspartate aminotransferase-like (Major domain)"/>
    <property type="match status" value="1"/>
</dbReference>
<evidence type="ECO:0000256" key="3">
    <source>
        <dbReference type="ARBA" id="ARBA00022679"/>
    </source>
</evidence>
<feature type="domain" description="Aminotransferase class I/classII large" evidence="5">
    <location>
        <begin position="35"/>
        <end position="402"/>
    </location>
</feature>
<organism evidence="6 7">
    <name type="scientific">Candidatus Mancarchaeum acidiphilum</name>
    <dbReference type="NCBI Taxonomy" id="1920749"/>
    <lineage>
        <taxon>Archaea</taxon>
        <taxon>Candidatus Micrarchaeota</taxon>
        <taxon>Candidatus Mancarchaeum</taxon>
    </lineage>
</organism>
<protein>
    <submittedName>
        <fullName evidence="6">Aspartate/tyrosine/aromatic aminotransferase</fullName>
    </submittedName>
</protein>
<dbReference type="InterPro" id="IPR051926">
    <property type="entry name" value="Ala_Aminotransferase"/>
</dbReference>
<dbReference type="Gene3D" id="3.90.1150.10">
    <property type="entry name" value="Aspartate Aminotransferase, domain 1"/>
    <property type="match status" value="1"/>
</dbReference>
<accession>A0A218NNT7</accession>
<sequence length="412" mass="46687">MVTVNEDLAKRSKFAYNDIEEDDAIASKIEKTGKEVIKLNRGDPPQYIKTPDYIIDAYVDALRSYKTGYVDMTGIKELREAVSDRYARSYKAKVSPENVIVTQGVSEALAFLNNVLINDRDQAILFAPYYPQYMPLLQMYGGSPIIEKYSEKLNWNLDIDSLGRSLKRMAKPQLRKVKYMMITNPNNPTGTVLKRDYLEDIVDLANEYGLFLVSDEIYDEIVYNGAKFTSVSEVANGVPHMILNGASKVYDSTGFRIGFMIIPGTDKFSSKVSAKLKDYATVRLSVNTPAQYAIAAAITNKKEHEKAIKNMVKEISDRVNYAYNLLKKNEYLDIVKPNGSFYIFPKIKLDLLKIKDDNDFVVKLLKDKNLQVTRGSGFGGDGHFRIVSLPTKSILKESVDRINDFCEENKKK</sequence>
<dbReference type="Proteomes" id="UP000197679">
    <property type="component" value="Chromosome"/>
</dbReference>
<dbReference type="GeneID" id="33314361"/>
<keyword evidence="2 6" id="KW-0032">Aminotransferase</keyword>
<dbReference type="SUPFAM" id="SSF53383">
    <property type="entry name" value="PLP-dependent transferases"/>
    <property type="match status" value="1"/>
</dbReference>
<dbReference type="RefSeq" id="WP_088820372.1">
    <property type="nucleotide sequence ID" value="NZ_CP019964.1"/>
</dbReference>
<keyword evidence="3 6" id="KW-0808">Transferase</keyword>
<keyword evidence="4" id="KW-0663">Pyridoxal phosphate</keyword>
<dbReference type="PRINTS" id="PR00753">
    <property type="entry name" value="ACCSYNTHASE"/>
</dbReference>
<dbReference type="AlphaFoldDB" id="A0A218NNT7"/>
<gene>
    <name evidence="6" type="ORF">Mia14_0812</name>
</gene>
<dbReference type="EMBL" id="CP019964">
    <property type="protein sequence ID" value="ASI14104.1"/>
    <property type="molecule type" value="Genomic_DNA"/>
</dbReference>
<evidence type="ECO:0000313" key="6">
    <source>
        <dbReference type="EMBL" id="ASI14104.1"/>
    </source>
</evidence>
<dbReference type="PANTHER" id="PTHR43488:SF2">
    <property type="entry name" value="GLUTAMATE-PYRUVATE AMINOTRANSFERASE ALAA"/>
    <property type="match status" value="1"/>
</dbReference>
<comment type="cofactor">
    <cofactor evidence="1">
        <name>pyridoxal 5'-phosphate</name>
        <dbReference type="ChEBI" id="CHEBI:597326"/>
    </cofactor>
</comment>
<name>A0A218NNT7_9ARCH</name>
<proteinExistence type="predicted"/>
<keyword evidence="7" id="KW-1185">Reference proteome</keyword>
<dbReference type="InterPro" id="IPR004839">
    <property type="entry name" value="Aminotransferase_I/II_large"/>
</dbReference>
<dbReference type="KEGG" id="marh:Mia14_0812"/>
<dbReference type="InterPro" id="IPR015421">
    <property type="entry name" value="PyrdxlP-dep_Trfase_major"/>
</dbReference>
<evidence type="ECO:0000256" key="1">
    <source>
        <dbReference type="ARBA" id="ARBA00001933"/>
    </source>
</evidence>